<evidence type="ECO:0000256" key="3">
    <source>
        <dbReference type="ARBA" id="ARBA00022741"/>
    </source>
</evidence>
<dbReference type="InterPro" id="IPR011611">
    <property type="entry name" value="PfkB_dom"/>
</dbReference>
<keyword evidence="1 9" id="KW-0808">Transferase</keyword>
<feature type="binding site" evidence="9">
    <location>
        <position position="305"/>
    </location>
    <ligand>
        <name>K(+)</name>
        <dbReference type="ChEBI" id="CHEBI:29103"/>
    </ligand>
</feature>
<feature type="active site" description="Proton acceptor" evidence="9">
    <location>
        <position position="268"/>
    </location>
</feature>
<feature type="binding site" evidence="9">
    <location>
        <begin position="228"/>
        <end position="233"/>
    </location>
    <ligand>
        <name>ATP</name>
        <dbReference type="ChEBI" id="CHEBI:30616"/>
    </ligand>
</feature>
<dbReference type="GO" id="GO:0005829">
    <property type="term" value="C:cytosol"/>
    <property type="evidence" value="ECO:0007669"/>
    <property type="project" value="TreeGrafter"/>
</dbReference>
<comment type="function">
    <text evidence="9">Catalyzes the phosphorylation of ribose at O-5 in a reaction requiring ATP and magnesium. The resulting D-ribose-5-phosphate can then be used either for sythesis of nucleotides, histidine, and tryptophan, or as a component of the pentose phosphate pathway.</text>
</comment>
<dbReference type="InterPro" id="IPR002139">
    <property type="entry name" value="Ribo/fructo_kinase"/>
</dbReference>
<comment type="similarity">
    <text evidence="9">Belongs to the carbohydrate kinase PfkB family. Ribokinase subfamily.</text>
</comment>
<dbReference type="PANTHER" id="PTHR10584:SF166">
    <property type="entry name" value="RIBOKINASE"/>
    <property type="match status" value="1"/>
</dbReference>
<dbReference type="PRINTS" id="PR00990">
    <property type="entry name" value="RIBOKINASE"/>
</dbReference>
<dbReference type="Proteomes" id="UP000275012">
    <property type="component" value="Unassembled WGS sequence"/>
</dbReference>
<organism evidence="11 12">
    <name type="scientific">Solilutibacter pythonis</name>
    <dbReference type="NCBI Taxonomy" id="2483112"/>
    <lineage>
        <taxon>Bacteria</taxon>
        <taxon>Pseudomonadati</taxon>
        <taxon>Pseudomonadota</taxon>
        <taxon>Gammaproteobacteria</taxon>
        <taxon>Lysobacterales</taxon>
        <taxon>Lysobacteraceae</taxon>
        <taxon>Solilutibacter</taxon>
    </lineage>
</organism>
<dbReference type="OrthoDB" id="9775849at2"/>
<dbReference type="GO" id="GO:0019303">
    <property type="term" value="P:D-ribose catabolic process"/>
    <property type="evidence" value="ECO:0007669"/>
    <property type="project" value="UniProtKB-UniRule"/>
</dbReference>
<dbReference type="Pfam" id="PF00294">
    <property type="entry name" value="PfkB"/>
    <property type="match status" value="1"/>
</dbReference>
<dbReference type="UniPathway" id="UPA00916">
    <property type="reaction ID" value="UER00889"/>
</dbReference>
<protein>
    <recommendedName>
        <fullName evidence="9">Ribokinase</fullName>
        <shortName evidence="9">RK</shortName>
        <ecNumber evidence="9">2.7.1.15</ecNumber>
    </recommendedName>
</protein>
<evidence type="ECO:0000256" key="6">
    <source>
        <dbReference type="ARBA" id="ARBA00022842"/>
    </source>
</evidence>
<dbReference type="EMBL" id="RFLY01000011">
    <property type="protein sequence ID" value="RMH91054.1"/>
    <property type="molecule type" value="Genomic_DNA"/>
</dbReference>
<keyword evidence="8 9" id="KW-0119">Carbohydrate metabolism</keyword>
<comment type="catalytic activity">
    <reaction evidence="9">
        <text>D-ribose + ATP = D-ribose 5-phosphate + ADP + H(+)</text>
        <dbReference type="Rhea" id="RHEA:13697"/>
        <dbReference type="ChEBI" id="CHEBI:15378"/>
        <dbReference type="ChEBI" id="CHEBI:30616"/>
        <dbReference type="ChEBI" id="CHEBI:47013"/>
        <dbReference type="ChEBI" id="CHEBI:78346"/>
        <dbReference type="ChEBI" id="CHEBI:456216"/>
        <dbReference type="EC" id="2.7.1.15"/>
    </reaction>
</comment>
<evidence type="ECO:0000256" key="1">
    <source>
        <dbReference type="ARBA" id="ARBA00022679"/>
    </source>
</evidence>
<dbReference type="EC" id="2.7.1.15" evidence="9"/>
<evidence type="ECO:0000256" key="2">
    <source>
        <dbReference type="ARBA" id="ARBA00022723"/>
    </source>
</evidence>
<feature type="binding site" evidence="9">
    <location>
        <position position="268"/>
    </location>
    <ligand>
        <name>substrate</name>
    </ligand>
</feature>
<feature type="binding site" evidence="9">
    <location>
        <position position="262"/>
    </location>
    <ligand>
        <name>K(+)</name>
        <dbReference type="ChEBI" id="CHEBI:29103"/>
    </ligand>
</feature>
<evidence type="ECO:0000313" key="12">
    <source>
        <dbReference type="Proteomes" id="UP000275012"/>
    </source>
</evidence>
<feature type="binding site" evidence="9">
    <location>
        <position position="264"/>
    </location>
    <ligand>
        <name>K(+)</name>
        <dbReference type="ChEBI" id="CHEBI:29103"/>
    </ligand>
</feature>
<dbReference type="InterPro" id="IPR029056">
    <property type="entry name" value="Ribokinase-like"/>
</dbReference>
<feature type="binding site" evidence="9">
    <location>
        <position position="303"/>
    </location>
    <ligand>
        <name>K(+)</name>
        <dbReference type="ChEBI" id="CHEBI:29103"/>
    </ligand>
</feature>
<evidence type="ECO:0000256" key="5">
    <source>
        <dbReference type="ARBA" id="ARBA00022840"/>
    </source>
</evidence>
<dbReference type="HAMAP" id="MF_01987">
    <property type="entry name" value="Ribokinase"/>
    <property type="match status" value="1"/>
</dbReference>
<comment type="pathway">
    <text evidence="9">Carbohydrate metabolism; D-ribose degradation; D-ribose 5-phosphate from beta-D-ribopyranose: step 2/2.</text>
</comment>
<evidence type="ECO:0000259" key="10">
    <source>
        <dbReference type="Pfam" id="PF00294"/>
    </source>
</evidence>
<dbReference type="GO" id="GO:0005524">
    <property type="term" value="F:ATP binding"/>
    <property type="evidence" value="ECO:0007669"/>
    <property type="project" value="UniProtKB-UniRule"/>
</dbReference>
<dbReference type="Gene3D" id="3.40.1190.20">
    <property type="match status" value="1"/>
</dbReference>
<comment type="caution">
    <text evidence="11">The sequence shown here is derived from an EMBL/GenBank/DDBJ whole genome shotgun (WGS) entry which is preliminary data.</text>
</comment>
<feature type="binding site" evidence="9">
    <location>
        <position position="138"/>
    </location>
    <ligand>
        <name>substrate</name>
    </ligand>
</feature>
<feature type="binding site" evidence="9">
    <location>
        <begin position="39"/>
        <end position="43"/>
    </location>
    <ligand>
        <name>substrate</name>
    </ligand>
</feature>
<keyword evidence="12" id="KW-1185">Reference proteome</keyword>
<comment type="caution">
    <text evidence="9">Lacks conserved residue(s) required for the propagation of feature annotation.</text>
</comment>
<dbReference type="SUPFAM" id="SSF53613">
    <property type="entry name" value="Ribokinase-like"/>
    <property type="match status" value="1"/>
</dbReference>
<feature type="binding site" evidence="9">
    <location>
        <begin position="267"/>
        <end position="268"/>
    </location>
    <ligand>
        <name>ATP</name>
        <dbReference type="ChEBI" id="CHEBI:30616"/>
    </ligand>
</feature>
<evidence type="ECO:0000313" key="11">
    <source>
        <dbReference type="EMBL" id="RMH91054.1"/>
    </source>
</evidence>
<feature type="domain" description="Carbohydrate kinase PfkB" evidence="10">
    <location>
        <begin position="4"/>
        <end position="311"/>
    </location>
</feature>
<name>A0A3M2HYY1_9GAMM</name>
<dbReference type="GO" id="GO:0046872">
    <property type="term" value="F:metal ion binding"/>
    <property type="evidence" value="ECO:0007669"/>
    <property type="project" value="UniProtKB-KW"/>
</dbReference>
<dbReference type="RefSeq" id="WP_122101808.1">
    <property type="nucleotide sequence ID" value="NZ_RFLY01000011.1"/>
</dbReference>
<comment type="subcellular location">
    <subcellularLocation>
        <location evidence="9">Cytoplasm</location>
    </subcellularLocation>
</comment>
<comment type="subunit">
    <text evidence="9">Homodimer.</text>
</comment>
<evidence type="ECO:0000256" key="4">
    <source>
        <dbReference type="ARBA" id="ARBA00022777"/>
    </source>
</evidence>
<comment type="cofactor">
    <cofactor evidence="9">
        <name>Mg(2+)</name>
        <dbReference type="ChEBI" id="CHEBI:18420"/>
    </cofactor>
    <text evidence="9">Requires a divalent cation, most likely magnesium in vivo, as an electrophilic catalyst to aid phosphoryl group transfer. It is the chelate of the metal and the nucleotide that is the actual substrate.</text>
</comment>
<keyword evidence="3 9" id="KW-0547">Nucleotide-binding</keyword>
<dbReference type="AlphaFoldDB" id="A0A3M2HYY1"/>
<keyword evidence="2 9" id="KW-0479">Metal-binding</keyword>
<feature type="binding site" evidence="9">
    <location>
        <begin position="12"/>
        <end position="14"/>
    </location>
    <ligand>
        <name>substrate</name>
    </ligand>
</feature>
<keyword evidence="5 9" id="KW-0067">ATP-binding</keyword>
<feature type="binding site" evidence="9">
    <location>
        <position position="309"/>
    </location>
    <ligand>
        <name>K(+)</name>
        <dbReference type="ChEBI" id="CHEBI:29103"/>
    </ligand>
</feature>
<dbReference type="InterPro" id="IPR011877">
    <property type="entry name" value="Ribokinase"/>
</dbReference>
<keyword evidence="9" id="KW-0963">Cytoplasm</keyword>
<keyword evidence="4 9" id="KW-0418">Kinase</keyword>
<feature type="binding site" evidence="9">
    <location>
        <position position="183"/>
    </location>
    <ligand>
        <name>ATP</name>
        <dbReference type="ChEBI" id="CHEBI:30616"/>
    </ligand>
</feature>
<dbReference type="PANTHER" id="PTHR10584">
    <property type="entry name" value="SUGAR KINASE"/>
    <property type="match status" value="1"/>
</dbReference>
<proteinExistence type="inferred from homology"/>
<feature type="binding site" evidence="9">
    <location>
        <position position="300"/>
    </location>
    <ligand>
        <name>K(+)</name>
        <dbReference type="ChEBI" id="CHEBI:29103"/>
    </ligand>
</feature>
<gene>
    <name evidence="9" type="primary">rbsK</name>
    <name evidence="11" type="ORF">EBB59_08935</name>
</gene>
<evidence type="ECO:0000256" key="9">
    <source>
        <dbReference type="HAMAP-Rule" id="MF_01987"/>
    </source>
</evidence>
<accession>A0A3M2HYY1</accession>
<sequence>MSGKVVVVGSFNVDHVWRCDALPAPGATLAGRYACGPGGKGFNQAMAARRAGADTRFICALGDDDGGRLARRLAKADGIALAAMAARNPTGTAGIFVDAAGRNSIVIGPGANAELSLAHVEAEHAAIAAADVLLAQLESPAEAIGLALATARGAGRRTVLNPAPANAGTERSLLAQADILTPNETEFAALIARHTALAIPAQAVASAADDALHLLCRTLHPAGSVVLTLGALGSFVSHPEGALRGDSVTHYRIAATPARTLDTTGAGDAFNGALCASMALRADVGFARHVDVASRYAARSTERTGAALSMPYLPAG</sequence>
<keyword evidence="7 9" id="KW-0630">Potassium</keyword>
<evidence type="ECO:0000256" key="7">
    <source>
        <dbReference type="ARBA" id="ARBA00022958"/>
    </source>
</evidence>
<dbReference type="CDD" id="cd01174">
    <property type="entry name" value="ribokinase"/>
    <property type="match status" value="1"/>
</dbReference>
<keyword evidence="6 9" id="KW-0460">Magnesium</keyword>
<comment type="activity regulation">
    <text evidence="9">Activated by a monovalent cation that binds near, but not in, the active site. The most likely occupant of the site in vivo is potassium. Ion binding induces a conformational change that may alter substrate affinity.</text>
</comment>
<dbReference type="GO" id="GO:0004747">
    <property type="term" value="F:ribokinase activity"/>
    <property type="evidence" value="ECO:0007669"/>
    <property type="project" value="UniProtKB-UniRule"/>
</dbReference>
<evidence type="ECO:0000256" key="8">
    <source>
        <dbReference type="ARBA" id="ARBA00023277"/>
    </source>
</evidence>
<reference evidence="11 12" key="1">
    <citation type="submission" date="2018-10" db="EMBL/GenBank/DDBJ databases">
        <title>Proposal of Lysobacter pythonis sp. nov. isolated from royal pythons (Python regius).</title>
        <authorList>
            <person name="Hans-Juergen B."/>
            <person name="Huptas C."/>
            <person name="Sandra B."/>
            <person name="Igor L."/>
            <person name="Joachim S."/>
            <person name="Siegfried S."/>
            <person name="Mareike W."/>
            <person name="Peter K."/>
        </authorList>
    </citation>
    <scope>NUCLEOTIDE SEQUENCE [LARGE SCALE GENOMIC DNA]</scope>
    <source>
        <strain evidence="11 12">4284/11</strain>
    </source>
</reference>